<dbReference type="PROSITE" id="PS00678">
    <property type="entry name" value="WD_REPEATS_1"/>
    <property type="match status" value="1"/>
</dbReference>
<dbReference type="InterPro" id="IPR000409">
    <property type="entry name" value="BEACH_dom"/>
</dbReference>
<dbReference type="InterPro" id="IPR015943">
    <property type="entry name" value="WD40/YVTN_repeat-like_dom_sf"/>
</dbReference>
<keyword evidence="1 3" id="KW-0853">WD repeat</keyword>
<dbReference type="PROSITE" id="PS50197">
    <property type="entry name" value="BEACH"/>
    <property type="match status" value="1"/>
</dbReference>
<dbReference type="InterPro" id="IPR019775">
    <property type="entry name" value="WD40_repeat_CS"/>
</dbReference>
<accession>A0AAV8PMX4</accession>
<reference evidence="6 7" key="1">
    <citation type="submission" date="2022-12" db="EMBL/GenBank/DDBJ databases">
        <title>Chromosome-scale assembly of the Ensete ventricosum genome.</title>
        <authorList>
            <person name="Dussert Y."/>
            <person name="Stocks J."/>
            <person name="Wendawek A."/>
            <person name="Woldeyes F."/>
            <person name="Nichols R.A."/>
            <person name="Borrell J.S."/>
        </authorList>
    </citation>
    <scope>NUCLEOTIDE SEQUENCE [LARGE SCALE GENOMIC DNA]</scope>
    <source>
        <strain evidence="7">cv. Maze</strain>
        <tissue evidence="6">Seeds</tissue>
    </source>
</reference>
<dbReference type="PANTHER" id="PTHR46108">
    <property type="entry name" value="BLUE CHEESE"/>
    <property type="match status" value="1"/>
</dbReference>
<dbReference type="Gene3D" id="1.10.1540.10">
    <property type="entry name" value="BEACH domain"/>
    <property type="match status" value="1"/>
</dbReference>
<evidence type="ECO:0000256" key="1">
    <source>
        <dbReference type="ARBA" id="ARBA00022574"/>
    </source>
</evidence>
<dbReference type="PANTHER" id="PTHR46108:SF4">
    <property type="entry name" value="BLUE CHEESE"/>
    <property type="match status" value="1"/>
</dbReference>
<dbReference type="SMART" id="SM00320">
    <property type="entry name" value="WD40"/>
    <property type="match status" value="2"/>
</dbReference>
<dbReference type="SUPFAM" id="SSF81837">
    <property type="entry name" value="BEACH domain"/>
    <property type="match status" value="1"/>
</dbReference>
<keyword evidence="7" id="KW-1185">Reference proteome</keyword>
<dbReference type="InterPro" id="IPR036322">
    <property type="entry name" value="WD40_repeat_dom_sf"/>
</dbReference>
<feature type="repeat" description="WD" evidence="3">
    <location>
        <begin position="963"/>
        <end position="997"/>
    </location>
</feature>
<proteinExistence type="predicted"/>
<dbReference type="SMART" id="SM01026">
    <property type="entry name" value="Beach"/>
    <property type="match status" value="1"/>
</dbReference>
<dbReference type="AlphaFoldDB" id="A0AAV8PMX4"/>
<evidence type="ECO:0000256" key="4">
    <source>
        <dbReference type="SAM" id="MobiDB-lite"/>
    </source>
</evidence>
<dbReference type="Gene3D" id="2.130.10.10">
    <property type="entry name" value="YVTN repeat-like/Quinoprotein amine dehydrogenase"/>
    <property type="match status" value="1"/>
</dbReference>
<evidence type="ECO:0000256" key="2">
    <source>
        <dbReference type="ARBA" id="ARBA00022737"/>
    </source>
</evidence>
<comment type="caution">
    <text evidence="6">The sequence shown here is derived from an EMBL/GenBank/DDBJ whole genome shotgun (WGS) entry which is preliminary data.</text>
</comment>
<keyword evidence="2" id="KW-0677">Repeat</keyword>
<dbReference type="SUPFAM" id="SSF50729">
    <property type="entry name" value="PH domain-like"/>
    <property type="match status" value="1"/>
</dbReference>
<dbReference type="Proteomes" id="UP001222027">
    <property type="component" value="Unassembled WGS sequence"/>
</dbReference>
<feature type="region of interest" description="Disordered" evidence="4">
    <location>
        <begin position="404"/>
        <end position="425"/>
    </location>
</feature>
<feature type="domain" description="BEACH" evidence="5">
    <location>
        <begin position="554"/>
        <end position="874"/>
    </location>
</feature>
<protein>
    <recommendedName>
        <fullName evidence="5">BEACH domain-containing protein</fullName>
    </recommendedName>
</protein>
<evidence type="ECO:0000256" key="3">
    <source>
        <dbReference type="PROSITE-ProRule" id="PRU00221"/>
    </source>
</evidence>
<dbReference type="SUPFAM" id="SSF50978">
    <property type="entry name" value="WD40 repeat-like"/>
    <property type="match status" value="1"/>
</dbReference>
<dbReference type="Pfam" id="PF02138">
    <property type="entry name" value="Beach"/>
    <property type="match status" value="1"/>
</dbReference>
<dbReference type="InterPro" id="IPR001680">
    <property type="entry name" value="WD40_rpt"/>
</dbReference>
<name>A0AAV8PMX4_ENSVE</name>
<feature type="repeat" description="WD" evidence="3">
    <location>
        <begin position="1003"/>
        <end position="1037"/>
    </location>
</feature>
<organism evidence="6 7">
    <name type="scientific">Ensete ventricosum</name>
    <name type="common">Abyssinian banana</name>
    <name type="synonym">Musa ensete</name>
    <dbReference type="NCBI Taxonomy" id="4639"/>
    <lineage>
        <taxon>Eukaryota</taxon>
        <taxon>Viridiplantae</taxon>
        <taxon>Streptophyta</taxon>
        <taxon>Embryophyta</taxon>
        <taxon>Tracheophyta</taxon>
        <taxon>Spermatophyta</taxon>
        <taxon>Magnoliopsida</taxon>
        <taxon>Liliopsida</taxon>
        <taxon>Zingiberales</taxon>
        <taxon>Musaceae</taxon>
        <taxon>Ensete</taxon>
    </lineage>
</organism>
<feature type="region of interest" description="Disordered" evidence="4">
    <location>
        <begin position="35"/>
        <end position="65"/>
    </location>
</feature>
<evidence type="ECO:0000313" key="7">
    <source>
        <dbReference type="Proteomes" id="UP001222027"/>
    </source>
</evidence>
<gene>
    <name evidence="6" type="ORF">OPV22_015844</name>
</gene>
<evidence type="ECO:0000259" key="5">
    <source>
        <dbReference type="PROSITE" id="PS50197"/>
    </source>
</evidence>
<dbReference type="Pfam" id="PF00400">
    <property type="entry name" value="WD40"/>
    <property type="match status" value="2"/>
</dbReference>
<dbReference type="CDD" id="cd06071">
    <property type="entry name" value="Beach"/>
    <property type="match status" value="1"/>
</dbReference>
<dbReference type="InterPro" id="IPR051944">
    <property type="entry name" value="BEACH_domain_protein"/>
</dbReference>
<feature type="compositionally biased region" description="Low complexity" evidence="4">
    <location>
        <begin position="40"/>
        <end position="54"/>
    </location>
</feature>
<dbReference type="PROSITE" id="PS50082">
    <property type="entry name" value="WD_REPEATS_2"/>
    <property type="match status" value="2"/>
</dbReference>
<evidence type="ECO:0000313" key="6">
    <source>
        <dbReference type="EMBL" id="KAJ8494123.1"/>
    </source>
</evidence>
<dbReference type="EMBL" id="JAQQAF010000004">
    <property type="protein sequence ID" value="KAJ8494123.1"/>
    <property type="molecule type" value="Genomic_DNA"/>
</dbReference>
<sequence length="1169" mass="132676">MFQSSRKTMKWSSLRKDLRQKVGLSGSQPQPASYLYPSLSPAAEHGGAGAPESATAFGDGSPVSAPARGKHKLELDFKKSWVEFRSFSSEKRSAAPNLAVDIIKYLLLHRRSALEDLLVSKPNQGPTLDVLRGGLDKLLTGSPSSFFYWLQSSEQPINKVLEQCSSIMWLQYVAGSAKFPGVRIKGMEGRRKGQISRKAQEAAKLDIKHWEQIYKQRYALESGQDLMSTELRSIRQDKYGWVLHAESEWQTQLQQLVHERGIFPILHPSVEPEWQLCPIEGPYRMRKNLECCELKIDTIRNILTRGFMLKNPKVIKEKHENGAHTSESDSYFNLSSNDAQEKGYYDGGDHEESLIKEESSKIESLSTAQIGWNNGHGSMHEPSVHSAMEFGIKSSSISVQIAEGTKSELGPPRQSSFEVDDMRASEDKQEKELLDNGEYLIRPYLEPSEKIRFRYNCEHVMGPDKHDGIFLLAKSLINMEHNSRHLLVEEHGHMMELRSVAIEIFSMDGCNDLLVFHNKEREEVFKNLIAMNLPRNSMLDTTISGSSKQEGNEGSRIFKVMAKSFSKRWQNGEISNFQYLMHLNTLAGRGYSDLTQYPVFPWVLADYESETLDLKSPQSFRQFDKPMGSQTAEREDEFRKRYETWDDPNVPKFHYGSHYSSAGIVLFYLVRLPPLSTENQKLQGGQFDHADSLFNSVKDTWLSAAGKSNTSDVKEMIPEFFYMPEFLENRFNLDLGIKQSGENVGDVVLPPWAKGSAREFIRKHREALESDYVSENLQCWIDLIFGYKQRGKIFTSQWRKIWFEIMHTMYPVTRCDKKFLAQGKCVVPNWLYVLSFMKTYSNVSDPTMKASILAQINHFGQTPKQLFLKPHIKRRTDRKIPPHPLRYSTNLMPQQVCQSSSSISQIVTFTEKIFIAKENSLLKPLTYNKYISSGFLDINLRIMSHDQDKLLSTHENLHGGNQIQCVGVSHDGQFLVTGADDGIVAVWGFDKNNRLSLMSTGKITCLHVSQVYSLIVTGSEDCSVILWDLTNPVFVKQLPLFPALSAVHVNELTGIVMTAAGIMLAVWIINGDCLAVVNTSQLPSDLILSVMSPMHCDWQDTNWYERVTNQWSGKAGFKWEVTGVQVDHAQSAQIPQALHLSSDLKQLLSGDSRGHLLSWILLDNSLRAS</sequence>
<dbReference type="InterPro" id="IPR036372">
    <property type="entry name" value="BEACH_dom_sf"/>
</dbReference>